<dbReference type="AlphaFoldDB" id="A0A560LYB9"/>
<dbReference type="EMBL" id="VITY01000005">
    <property type="protein sequence ID" value="TWC00448.1"/>
    <property type="molecule type" value="Genomic_DNA"/>
</dbReference>
<evidence type="ECO:0000313" key="1">
    <source>
        <dbReference type="EMBL" id="TWC00448.1"/>
    </source>
</evidence>
<evidence type="ECO:0000313" key="2">
    <source>
        <dbReference type="Proteomes" id="UP000321304"/>
    </source>
</evidence>
<dbReference type="Proteomes" id="UP000321304">
    <property type="component" value="Unassembled WGS sequence"/>
</dbReference>
<keyword evidence="2" id="KW-1185">Reference proteome</keyword>
<protein>
    <submittedName>
        <fullName evidence="1">Uncharacterized protein</fullName>
    </submittedName>
</protein>
<reference evidence="1 2" key="1">
    <citation type="submission" date="2019-06" db="EMBL/GenBank/DDBJ databases">
        <title>Genomic Encyclopedia of Type Strains, Phase IV (KMG-V): Genome sequencing to study the core and pangenomes of soil and plant-associated prokaryotes.</title>
        <authorList>
            <person name="Whitman W."/>
        </authorList>
    </citation>
    <scope>NUCLEOTIDE SEQUENCE [LARGE SCALE GENOMIC DNA]</scope>
    <source>
        <strain evidence="1 2">BR 10355</strain>
    </source>
</reference>
<name>A0A560LYB9_9BRAD</name>
<gene>
    <name evidence="1" type="ORF">FBZ93_105245</name>
</gene>
<comment type="caution">
    <text evidence="1">The sequence shown here is derived from an EMBL/GenBank/DDBJ whole genome shotgun (WGS) entry which is preliminary data.</text>
</comment>
<organism evidence="1 2">
    <name type="scientific">Bradyrhizobium macuxiense</name>
    <dbReference type="NCBI Taxonomy" id="1755647"/>
    <lineage>
        <taxon>Bacteria</taxon>
        <taxon>Pseudomonadati</taxon>
        <taxon>Pseudomonadota</taxon>
        <taxon>Alphaproteobacteria</taxon>
        <taxon>Hyphomicrobiales</taxon>
        <taxon>Nitrobacteraceae</taxon>
        <taxon>Bradyrhizobium</taxon>
    </lineage>
</organism>
<accession>A0A560LYB9</accession>
<proteinExistence type="predicted"/>
<sequence>MCDKCAQLDEKIAHIRMLASQIVDQFTLDAIAALVEDYETQKRDLHPEPKE</sequence>